<dbReference type="EMBL" id="QGGG01000009">
    <property type="protein sequence ID" value="PWJ82389.1"/>
    <property type="molecule type" value="Genomic_DNA"/>
</dbReference>
<comment type="caution">
    <text evidence="8">The sequence shown here is derived from an EMBL/GenBank/DDBJ whole genome shotgun (WGS) entry which is preliminary data.</text>
</comment>
<name>A0A316CN19_PSESE</name>
<dbReference type="CDD" id="cd13127">
    <property type="entry name" value="MATE_tuaB_like"/>
    <property type="match status" value="1"/>
</dbReference>
<dbReference type="STRING" id="1192868.GCA_000304395_02136"/>
<feature type="transmembrane region" description="Helical" evidence="7">
    <location>
        <begin position="357"/>
        <end position="377"/>
    </location>
</feature>
<comment type="similarity">
    <text evidence="2">Belongs to the polysaccharide synthase family.</text>
</comment>
<dbReference type="OrthoDB" id="7605542at2"/>
<feature type="transmembrane region" description="Helical" evidence="7">
    <location>
        <begin position="83"/>
        <end position="102"/>
    </location>
</feature>
<feature type="transmembrane region" description="Helical" evidence="7">
    <location>
        <begin position="415"/>
        <end position="436"/>
    </location>
</feature>
<feature type="transmembrane region" description="Helical" evidence="7">
    <location>
        <begin position="256"/>
        <end position="274"/>
    </location>
</feature>
<organism evidence="8 9">
    <name type="scientific">Pseudaminobacter salicylatoxidans</name>
    <dbReference type="NCBI Taxonomy" id="93369"/>
    <lineage>
        <taxon>Bacteria</taxon>
        <taxon>Pseudomonadati</taxon>
        <taxon>Pseudomonadota</taxon>
        <taxon>Alphaproteobacteria</taxon>
        <taxon>Hyphomicrobiales</taxon>
        <taxon>Phyllobacteriaceae</taxon>
        <taxon>Pseudaminobacter</taxon>
    </lineage>
</organism>
<evidence type="ECO:0000313" key="8">
    <source>
        <dbReference type="EMBL" id="PWJ82389.1"/>
    </source>
</evidence>
<dbReference type="InterPro" id="IPR050833">
    <property type="entry name" value="Poly_Biosynth_Transport"/>
</dbReference>
<feature type="transmembrane region" description="Helical" evidence="7">
    <location>
        <begin position="44"/>
        <end position="71"/>
    </location>
</feature>
<evidence type="ECO:0000256" key="5">
    <source>
        <dbReference type="ARBA" id="ARBA00022989"/>
    </source>
</evidence>
<comment type="subcellular location">
    <subcellularLocation>
        <location evidence="1">Cell membrane</location>
        <topology evidence="1">Multi-pass membrane protein</topology>
    </subcellularLocation>
</comment>
<feature type="transmembrane region" description="Helical" evidence="7">
    <location>
        <begin position="114"/>
        <end position="138"/>
    </location>
</feature>
<accession>A0A316CN19</accession>
<evidence type="ECO:0000256" key="1">
    <source>
        <dbReference type="ARBA" id="ARBA00004651"/>
    </source>
</evidence>
<dbReference type="Proteomes" id="UP000245396">
    <property type="component" value="Unassembled WGS sequence"/>
</dbReference>
<keyword evidence="3" id="KW-1003">Cell membrane</keyword>
<keyword evidence="6 7" id="KW-0472">Membrane</keyword>
<dbReference type="PANTHER" id="PTHR30250">
    <property type="entry name" value="PST FAMILY PREDICTED COLANIC ACID TRANSPORTER"/>
    <property type="match status" value="1"/>
</dbReference>
<feature type="transmembrane region" description="Helical" evidence="7">
    <location>
        <begin position="383"/>
        <end position="403"/>
    </location>
</feature>
<gene>
    <name evidence="8" type="ORF">C7441_109158</name>
</gene>
<keyword evidence="5 7" id="KW-1133">Transmembrane helix</keyword>
<evidence type="ECO:0000256" key="7">
    <source>
        <dbReference type="SAM" id="Phobius"/>
    </source>
</evidence>
<evidence type="ECO:0000256" key="3">
    <source>
        <dbReference type="ARBA" id="ARBA00022475"/>
    </source>
</evidence>
<protein>
    <submittedName>
        <fullName evidence="8">Succinoglycan exporter</fullName>
    </submittedName>
</protein>
<keyword evidence="4 7" id="KW-0812">Transmembrane</keyword>
<dbReference type="Pfam" id="PF13440">
    <property type="entry name" value="Polysacc_synt_3"/>
    <property type="match status" value="1"/>
</dbReference>
<dbReference type="PANTHER" id="PTHR30250:SF10">
    <property type="entry name" value="LIPOPOLYSACCHARIDE BIOSYNTHESIS PROTEIN WZXC"/>
    <property type="match status" value="1"/>
</dbReference>
<dbReference type="AlphaFoldDB" id="A0A316CN19"/>
<evidence type="ECO:0000256" key="2">
    <source>
        <dbReference type="ARBA" id="ARBA00007430"/>
    </source>
</evidence>
<feature type="transmembrane region" description="Helical" evidence="7">
    <location>
        <begin position="448"/>
        <end position="472"/>
    </location>
</feature>
<reference evidence="8 9" key="1">
    <citation type="submission" date="2018-05" db="EMBL/GenBank/DDBJ databases">
        <title>Genomic Encyclopedia of Type Strains, Phase IV (KMG-IV): sequencing the most valuable type-strain genomes for metagenomic binning, comparative biology and taxonomic classification.</title>
        <authorList>
            <person name="Goeker M."/>
        </authorList>
    </citation>
    <scope>NUCLEOTIDE SEQUENCE [LARGE SCALE GENOMIC DNA]</scope>
    <source>
        <strain evidence="8 9">DSM 6986</strain>
    </source>
</reference>
<feature type="transmembrane region" description="Helical" evidence="7">
    <location>
        <begin position="286"/>
        <end position="309"/>
    </location>
</feature>
<keyword evidence="9" id="KW-1185">Reference proteome</keyword>
<dbReference type="GO" id="GO:0005886">
    <property type="term" value="C:plasma membrane"/>
    <property type="evidence" value="ECO:0007669"/>
    <property type="project" value="UniProtKB-SubCell"/>
</dbReference>
<feature type="transmembrane region" description="Helical" evidence="7">
    <location>
        <begin position="321"/>
        <end position="345"/>
    </location>
</feature>
<feature type="transmembrane region" description="Helical" evidence="7">
    <location>
        <begin position="150"/>
        <end position="170"/>
    </location>
</feature>
<dbReference type="RefSeq" id="WP_109613393.1">
    <property type="nucleotide sequence ID" value="NZ_QGGG01000009.1"/>
</dbReference>
<proteinExistence type="inferred from homology"/>
<sequence length="500" mass="54020">MPTTVNLRTVTNSVGWSVLSKTSTFGLKFVTVPILARILSPQEFGVVAVAQTVVMFLTMIGSAGLSASLILEREEDAETVHSVFWVNLVVAAAMAACIYIWALPFAGWLGAQEAAYLLKVMALLVPLQLCGDVAYSLLARRMEFRKDAGWSVFSESVGAITAVGLALLGFGVWSLVAQLFVSAIVRLGGLFHATGYRPRLVLSLAKVGALTRYSLGIMGSEIFNFITFQSPLVVVSRHLGLADAGAYSAANRFSSIPNQVLLAGLMGVLFPVFSHMNDDPRRRTDALMLSTQVTTVALAPMMFGLWAVAEPGMFLIFGPQWVHAWPVLGLLAVSKGIMSPCSTYIPFLKGAGRSDVLWWVAMLRAALVYGLVSYGAVTGGLHAAMIWLCVANAITLVFYSWAVFRTSGTAFLSSFYVTTRPMVASIIMAVAVRYMLEHVKADLPGGLWWNALSQAAVGAAAGAVIYGLLLVLTERELLRKLFELMQQRNAMPASENRQET</sequence>
<evidence type="ECO:0000256" key="6">
    <source>
        <dbReference type="ARBA" id="ARBA00023136"/>
    </source>
</evidence>
<evidence type="ECO:0000256" key="4">
    <source>
        <dbReference type="ARBA" id="ARBA00022692"/>
    </source>
</evidence>
<evidence type="ECO:0000313" key="9">
    <source>
        <dbReference type="Proteomes" id="UP000245396"/>
    </source>
</evidence>